<name>X1K5Y6_9ZZZZ</name>
<reference evidence="1" key="1">
    <citation type="journal article" date="2014" name="Front. Microbiol.">
        <title>High frequency of phylogenetically diverse reductive dehalogenase-homologous genes in deep subseafloor sedimentary metagenomes.</title>
        <authorList>
            <person name="Kawai M."/>
            <person name="Futagami T."/>
            <person name="Toyoda A."/>
            <person name="Takaki Y."/>
            <person name="Nishi S."/>
            <person name="Hori S."/>
            <person name="Arai W."/>
            <person name="Tsubouchi T."/>
            <person name="Morono Y."/>
            <person name="Uchiyama I."/>
            <person name="Ito T."/>
            <person name="Fujiyama A."/>
            <person name="Inagaki F."/>
            <person name="Takami H."/>
        </authorList>
    </citation>
    <scope>NUCLEOTIDE SEQUENCE</scope>
    <source>
        <strain evidence="1">Expedition CK06-06</strain>
    </source>
</reference>
<proteinExistence type="predicted"/>
<protein>
    <submittedName>
        <fullName evidence="1">Uncharacterized protein</fullName>
    </submittedName>
</protein>
<dbReference type="AlphaFoldDB" id="X1K5Y6"/>
<sequence length="110" mass="12200">MLAIAFLILAAPTMNFNVIIPARIDVPDHIKVAAMIDRTVDEDDASNVFEGVITGEMIGEDKLATQILMDGVHAMLKNAATVSIKRTTEVYPWWFSFQCSFPRATLMGRN</sequence>
<accession>X1K5Y6</accession>
<gene>
    <name evidence="1" type="ORF">S03H2_62447</name>
</gene>
<comment type="caution">
    <text evidence="1">The sequence shown here is derived from an EMBL/GenBank/DDBJ whole genome shotgun (WGS) entry which is preliminary data.</text>
</comment>
<evidence type="ECO:0000313" key="1">
    <source>
        <dbReference type="EMBL" id="GAH77483.1"/>
    </source>
</evidence>
<dbReference type="EMBL" id="BARU01040389">
    <property type="protein sequence ID" value="GAH77483.1"/>
    <property type="molecule type" value="Genomic_DNA"/>
</dbReference>
<organism evidence="1">
    <name type="scientific">marine sediment metagenome</name>
    <dbReference type="NCBI Taxonomy" id="412755"/>
    <lineage>
        <taxon>unclassified sequences</taxon>
        <taxon>metagenomes</taxon>
        <taxon>ecological metagenomes</taxon>
    </lineage>
</organism>